<protein>
    <recommendedName>
        <fullName evidence="4">Anthranilate phosphoribosyltransferase</fullName>
        <ecNumber evidence="4">2.4.2.18</ecNumber>
    </recommendedName>
</protein>
<comment type="catalytic activity">
    <reaction evidence="4">
        <text>N-(5-phospho-beta-D-ribosyl)anthranilate + diphosphate = 5-phospho-alpha-D-ribose 1-diphosphate + anthranilate</text>
        <dbReference type="Rhea" id="RHEA:11768"/>
        <dbReference type="ChEBI" id="CHEBI:16567"/>
        <dbReference type="ChEBI" id="CHEBI:18277"/>
        <dbReference type="ChEBI" id="CHEBI:33019"/>
        <dbReference type="ChEBI" id="CHEBI:58017"/>
        <dbReference type="EC" id="2.4.2.18"/>
    </reaction>
</comment>
<feature type="binding site" evidence="4">
    <location>
        <position position="79"/>
    </location>
    <ligand>
        <name>5-phospho-alpha-D-ribose 1-diphosphate</name>
        <dbReference type="ChEBI" id="CHEBI:58017"/>
    </ligand>
</feature>
<dbReference type="InterPro" id="IPR017459">
    <property type="entry name" value="Glycosyl_Trfase_fam3_N_dom"/>
</dbReference>
<dbReference type="OrthoDB" id="9806430at2"/>
<comment type="function">
    <text evidence="4">Catalyzes the transfer of the phosphoribosyl group of 5-phosphorylribose-1-pyrophosphate (PRPP) to anthranilate to yield N-(5'-phosphoribosyl)-anthranilate (PRA).</text>
</comment>
<keyword evidence="4" id="KW-0479">Metal-binding</keyword>
<dbReference type="EMBL" id="CP034852">
    <property type="protein sequence ID" value="QCI26751.1"/>
    <property type="molecule type" value="Genomic_DNA"/>
</dbReference>
<comment type="similarity">
    <text evidence="4">Belongs to the anthranilate phosphoribosyltransferase family.</text>
</comment>
<dbReference type="Proteomes" id="UP000298782">
    <property type="component" value="Chromosome"/>
</dbReference>
<dbReference type="AlphaFoldDB" id="A0A4D6YJP1"/>
<dbReference type="PANTHER" id="PTHR43285:SF2">
    <property type="entry name" value="ANTHRANILATE PHOSPHORIBOSYLTRANSFERASE"/>
    <property type="match status" value="1"/>
</dbReference>
<evidence type="ECO:0000313" key="7">
    <source>
        <dbReference type="EMBL" id="QCI26751.1"/>
    </source>
</evidence>
<dbReference type="Gene3D" id="1.20.970.10">
    <property type="entry name" value="Transferase, Pyrimidine Nucleoside Phosphorylase, Chain C"/>
    <property type="match status" value="1"/>
</dbReference>
<dbReference type="InterPro" id="IPR000312">
    <property type="entry name" value="Glycosyl_Trfase_fam3"/>
</dbReference>
<dbReference type="EC" id="2.4.2.18" evidence="4"/>
<keyword evidence="4" id="KW-0028">Amino-acid biosynthesis</keyword>
<dbReference type="GO" id="GO:0004048">
    <property type="term" value="F:anthranilate phosphoribosyltransferase activity"/>
    <property type="evidence" value="ECO:0007669"/>
    <property type="project" value="UniProtKB-UniRule"/>
</dbReference>
<feature type="binding site" evidence="4">
    <location>
        <position position="223"/>
    </location>
    <ligand>
        <name>Mg(2+)</name>
        <dbReference type="ChEBI" id="CHEBI:18420"/>
        <label>2</label>
    </ligand>
</feature>
<keyword evidence="3 4" id="KW-0822">Tryptophan biosynthesis</keyword>
<comment type="subunit">
    <text evidence="4">Homodimer.</text>
</comment>
<organism evidence="7 8">
    <name type="scientific">Buchnera aphidicola</name>
    <name type="common">Thelaxes californica</name>
    <dbReference type="NCBI Taxonomy" id="1315998"/>
    <lineage>
        <taxon>Bacteria</taxon>
        <taxon>Pseudomonadati</taxon>
        <taxon>Pseudomonadota</taxon>
        <taxon>Gammaproteobacteria</taxon>
        <taxon>Enterobacterales</taxon>
        <taxon>Erwiniaceae</taxon>
        <taxon>Buchnera</taxon>
    </lineage>
</organism>
<keyword evidence="8" id="KW-1185">Reference proteome</keyword>
<name>A0A4D6YJP1_9GAMM</name>
<sequence>MKKILKKIYSLHGLNQSEIYELFNYILFKNIKEIELAGSIIAMKMRGETINEIIGMTHLFLEKAKKFPTPQYNFSDIVGTGGDNNNDINISTVSAFVAASLGLKIAKHCNIGITSTSGSSNLLKKFQINLTQEPKISRLSLDKFNLCFLFAPFYNKGYKNIHHIRHTLSTRTIFNILGPLTNPSRPPFTLIGVYNIKWISIIIKILKKLNYKKAIVLSSNNTDEVSLSGETHVSELYDGKIISYILQPKDFGFQPLDIKKSSGGTPSENYTLIKKLLQGDGNIQHAQIISANVAMVLKIFGYNNLKENAQHALEIIQSGIVYKKILQIKKIGIV</sequence>
<comment type="pathway">
    <text evidence="4">Amino-acid biosynthesis; L-tryptophan biosynthesis; L-tryptophan from chorismate: step 2/5.</text>
</comment>
<dbReference type="NCBIfam" id="TIGR01245">
    <property type="entry name" value="trpD"/>
    <property type="match status" value="1"/>
</dbReference>
<dbReference type="HAMAP" id="MF_00211">
    <property type="entry name" value="TrpD"/>
    <property type="match status" value="1"/>
</dbReference>
<dbReference type="GO" id="GO:0000287">
    <property type="term" value="F:magnesium ion binding"/>
    <property type="evidence" value="ECO:0007669"/>
    <property type="project" value="UniProtKB-UniRule"/>
</dbReference>
<dbReference type="Pfam" id="PF02885">
    <property type="entry name" value="Glycos_trans_3N"/>
    <property type="match status" value="1"/>
</dbReference>
<feature type="binding site" evidence="4">
    <location>
        <position position="110"/>
    </location>
    <ligand>
        <name>anthranilate</name>
        <dbReference type="ChEBI" id="CHEBI:16567"/>
        <label>1</label>
    </ligand>
</feature>
<evidence type="ECO:0000313" key="8">
    <source>
        <dbReference type="Proteomes" id="UP000298782"/>
    </source>
</evidence>
<dbReference type="Pfam" id="PF00591">
    <property type="entry name" value="Glycos_transf_3"/>
    <property type="match status" value="1"/>
</dbReference>
<feature type="binding site" evidence="4">
    <location>
        <begin position="89"/>
        <end position="92"/>
    </location>
    <ligand>
        <name>5-phospho-alpha-D-ribose 1-diphosphate</name>
        <dbReference type="ChEBI" id="CHEBI:58017"/>
    </ligand>
</feature>
<comment type="caution">
    <text evidence="4">Lacks conserved residue(s) required for the propagation of feature annotation.</text>
</comment>
<feature type="binding site" evidence="4">
    <location>
        <begin position="82"/>
        <end position="83"/>
    </location>
    <ligand>
        <name>5-phospho-alpha-D-ribose 1-diphosphate</name>
        <dbReference type="ChEBI" id="CHEBI:58017"/>
    </ligand>
</feature>
<dbReference type="Gene3D" id="3.40.1030.10">
    <property type="entry name" value="Nucleoside phosphorylase/phosphoribosyltransferase catalytic domain"/>
    <property type="match status" value="1"/>
</dbReference>
<keyword evidence="2 4" id="KW-0808">Transferase</keyword>
<feature type="binding site" evidence="4">
    <location>
        <position position="224"/>
    </location>
    <ligand>
        <name>Mg(2+)</name>
        <dbReference type="ChEBI" id="CHEBI:18420"/>
        <label>2</label>
    </ligand>
</feature>
<proteinExistence type="inferred from homology"/>
<keyword evidence="4" id="KW-0057">Aromatic amino acid biosynthesis</keyword>
<feature type="domain" description="Glycosyl transferase family 3 N-terminal" evidence="6">
    <location>
        <begin position="2"/>
        <end position="64"/>
    </location>
</feature>
<evidence type="ECO:0000259" key="6">
    <source>
        <dbReference type="Pfam" id="PF02885"/>
    </source>
</evidence>
<evidence type="ECO:0000256" key="3">
    <source>
        <dbReference type="ARBA" id="ARBA00022822"/>
    </source>
</evidence>
<feature type="binding site" evidence="4">
    <location>
        <position position="224"/>
    </location>
    <ligand>
        <name>Mg(2+)</name>
        <dbReference type="ChEBI" id="CHEBI:18420"/>
        <label>1</label>
    </ligand>
</feature>
<dbReference type="GO" id="GO:0005829">
    <property type="term" value="C:cytosol"/>
    <property type="evidence" value="ECO:0007669"/>
    <property type="project" value="TreeGrafter"/>
</dbReference>
<feature type="binding site" evidence="4">
    <location>
        <position position="91"/>
    </location>
    <ligand>
        <name>Mg(2+)</name>
        <dbReference type="ChEBI" id="CHEBI:18420"/>
        <label>1</label>
    </ligand>
</feature>
<dbReference type="GO" id="GO:0000162">
    <property type="term" value="P:L-tryptophan biosynthetic process"/>
    <property type="evidence" value="ECO:0007669"/>
    <property type="project" value="UniProtKB-UniRule"/>
</dbReference>
<reference evidence="7 8" key="2">
    <citation type="submission" date="2019-05" db="EMBL/GenBank/DDBJ databases">
        <title>Genome evolution of the obligate endosymbiont Buchnera aphidicola.</title>
        <authorList>
            <person name="Moran N.A."/>
        </authorList>
    </citation>
    <scope>NUCLEOTIDE SEQUENCE [LARGE SCALE GENOMIC DNA]</scope>
    <source>
        <strain evidence="7 8">Tca</strain>
    </source>
</reference>
<dbReference type="RefSeq" id="WP_158353388.1">
    <property type="nucleotide sequence ID" value="NZ_CP034852.1"/>
</dbReference>
<keyword evidence="4" id="KW-0460">Magnesium</keyword>
<dbReference type="UniPathway" id="UPA00035">
    <property type="reaction ID" value="UER00041"/>
</dbReference>
<comment type="cofactor">
    <cofactor evidence="4">
        <name>Mg(2+)</name>
        <dbReference type="ChEBI" id="CHEBI:18420"/>
    </cofactor>
    <text evidence="4">Binds 2 magnesium ions per monomer.</text>
</comment>
<evidence type="ECO:0000256" key="1">
    <source>
        <dbReference type="ARBA" id="ARBA00022676"/>
    </source>
</evidence>
<feature type="binding site" evidence="4">
    <location>
        <begin position="107"/>
        <end position="115"/>
    </location>
    <ligand>
        <name>5-phospho-alpha-D-ribose 1-diphosphate</name>
        <dbReference type="ChEBI" id="CHEBI:58017"/>
    </ligand>
</feature>
<dbReference type="SUPFAM" id="SSF52418">
    <property type="entry name" value="Nucleoside phosphorylase/phosphoribosyltransferase catalytic domain"/>
    <property type="match status" value="1"/>
</dbReference>
<keyword evidence="1 4" id="KW-0328">Glycosyltransferase</keyword>
<evidence type="ECO:0000256" key="2">
    <source>
        <dbReference type="ARBA" id="ARBA00022679"/>
    </source>
</evidence>
<reference evidence="7 8" key="1">
    <citation type="submission" date="2018-12" db="EMBL/GenBank/DDBJ databases">
        <authorList>
            <person name="Chong R.A."/>
        </authorList>
    </citation>
    <scope>NUCLEOTIDE SEQUENCE [LARGE SCALE GENOMIC DNA]</scope>
    <source>
        <strain evidence="7 8">Tca</strain>
    </source>
</reference>
<dbReference type="SUPFAM" id="SSF47648">
    <property type="entry name" value="Nucleoside phosphorylase/phosphoribosyltransferase N-terminal domain"/>
    <property type="match status" value="1"/>
</dbReference>
<accession>A0A4D6YJP1</accession>
<evidence type="ECO:0000259" key="5">
    <source>
        <dbReference type="Pfam" id="PF00591"/>
    </source>
</evidence>
<feature type="binding site" evidence="4">
    <location>
        <position position="79"/>
    </location>
    <ligand>
        <name>anthranilate</name>
        <dbReference type="ChEBI" id="CHEBI:16567"/>
        <label>1</label>
    </ligand>
</feature>
<dbReference type="InterPro" id="IPR036320">
    <property type="entry name" value="Glycosyl_Trfase_fam3_N_dom_sf"/>
</dbReference>
<evidence type="ECO:0000256" key="4">
    <source>
        <dbReference type="HAMAP-Rule" id="MF_00211"/>
    </source>
</evidence>
<feature type="binding site" evidence="4">
    <location>
        <position position="165"/>
    </location>
    <ligand>
        <name>anthranilate</name>
        <dbReference type="ChEBI" id="CHEBI:16567"/>
        <label>2</label>
    </ligand>
</feature>
<feature type="binding site" evidence="4">
    <location>
        <position position="119"/>
    </location>
    <ligand>
        <name>5-phospho-alpha-D-ribose 1-diphosphate</name>
        <dbReference type="ChEBI" id="CHEBI:58017"/>
    </ligand>
</feature>
<feature type="domain" description="Glycosyl transferase family 3" evidence="5">
    <location>
        <begin position="72"/>
        <end position="319"/>
    </location>
</feature>
<dbReference type="PANTHER" id="PTHR43285">
    <property type="entry name" value="ANTHRANILATE PHOSPHORIBOSYLTRANSFERASE"/>
    <property type="match status" value="1"/>
</dbReference>
<gene>
    <name evidence="4 7" type="primary">trpD</name>
    <name evidence="7" type="ORF">D9V80_01075</name>
</gene>
<dbReference type="InterPro" id="IPR005940">
    <property type="entry name" value="Anthranilate_Pribosyl_Tfrase"/>
</dbReference>
<dbReference type="InterPro" id="IPR035902">
    <property type="entry name" value="Nuc_phospho_transferase"/>
</dbReference>